<evidence type="ECO:0000313" key="3">
    <source>
        <dbReference type="Proteomes" id="UP000249619"/>
    </source>
</evidence>
<dbReference type="PANTHER" id="PTHR38792:SF3">
    <property type="entry name" value="BNR_ASP-BOX REPEAT DOMAIN PROTEIN (AFU_ORTHOLOGUE AFUA_7G06430)-RELATED"/>
    <property type="match status" value="1"/>
</dbReference>
<reference evidence="3" key="1">
    <citation type="submission" date="2018-05" db="EMBL/GenBank/DDBJ databases">
        <title>Draft genome sequence of Stemphylium lycopersici strain CIDEFI 213.</title>
        <authorList>
            <person name="Medina R."/>
            <person name="Franco M.E.E."/>
            <person name="Lucentini C.G."/>
            <person name="Saparrat M.C.N."/>
            <person name="Balatti P.A."/>
        </authorList>
    </citation>
    <scope>NUCLEOTIDE SEQUENCE [LARGE SCALE GENOMIC DNA]</scope>
    <source>
        <strain evidence="3">CIDEFI 213</strain>
    </source>
</reference>
<dbReference type="CDD" id="cd15482">
    <property type="entry name" value="Sialidase_non-viral"/>
    <property type="match status" value="1"/>
</dbReference>
<accession>A0A364N9L5</accession>
<protein>
    <submittedName>
        <fullName evidence="2">Glycoside hydrolase family 93 protein</fullName>
    </submittedName>
</protein>
<dbReference type="GO" id="GO:0016787">
    <property type="term" value="F:hydrolase activity"/>
    <property type="evidence" value="ECO:0007669"/>
    <property type="project" value="UniProtKB-KW"/>
</dbReference>
<dbReference type="STRING" id="183478.A0A364N9L5"/>
<gene>
    <name evidence="2" type="ORF">DDE83_002568</name>
</gene>
<sequence length="386" mass="42447">MRLSSLFLSLISVASTTVSAHPRHRPEQPTFSRNVVFEPPRNANWTDPSVLYARSAQLGDGSLLATWENYSPEPPMVYFPIFKSSDGGETWREISRVQDTQNGYGLRYQPFIYVLPKAIGNFTAGTVLVSGSSIPTDLSSTQIELYASRDSGETWEFVSHIAAGGEARPNNGLTPVWEPFLMMNQNTLICYYSDQRLNATYGQYMVHQTTTDLKTWGPVIEDVAYPTYTDRPGMPTVAKLPNGKYIMTYEYGGGPVITGSYQFPVYYKIVEDPEKFGEAEGISLQSTDGTIPTGSPYVVWTPIGGENGMIIASAHSGTNADGSEVYVNKGLGEGDWVKMDTPEGSSYTRHLRVLQDPTKLLIMGGGQLPPSDTNKITVAVVDVSEW</sequence>
<keyword evidence="1" id="KW-0732">Signal</keyword>
<feature type="chain" id="PRO_5016983060" evidence="1">
    <location>
        <begin position="21"/>
        <end position="386"/>
    </location>
</feature>
<evidence type="ECO:0000313" key="2">
    <source>
        <dbReference type="EMBL" id="RAR13999.1"/>
    </source>
</evidence>
<feature type="signal peptide" evidence="1">
    <location>
        <begin position="1"/>
        <end position="20"/>
    </location>
</feature>
<comment type="caution">
    <text evidence="2">The sequence shown here is derived from an EMBL/GenBank/DDBJ whole genome shotgun (WGS) entry which is preliminary data.</text>
</comment>
<dbReference type="Gene3D" id="2.120.10.10">
    <property type="match status" value="1"/>
</dbReference>
<dbReference type="EMBL" id="QGDH01000027">
    <property type="protein sequence ID" value="RAR13999.1"/>
    <property type="molecule type" value="Genomic_DNA"/>
</dbReference>
<proteinExistence type="predicted"/>
<dbReference type="PANTHER" id="PTHR38792">
    <property type="entry name" value="BNR/ASP-BOX REPEAT DOMAIN PROTEIN (AFU_ORTHOLOGUE AFUA_7G06430)-RELATED"/>
    <property type="match status" value="1"/>
</dbReference>
<organism evidence="2 3">
    <name type="scientific">Stemphylium lycopersici</name>
    <name type="common">Tomato gray leaf spot disease fungus</name>
    <name type="synonym">Thyrospora lycopersici</name>
    <dbReference type="NCBI Taxonomy" id="183478"/>
    <lineage>
        <taxon>Eukaryota</taxon>
        <taxon>Fungi</taxon>
        <taxon>Dikarya</taxon>
        <taxon>Ascomycota</taxon>
        <taxon>Pezizomycotina</taxon>
        <taxon>Dothideomycetes</taxon>
        <taxon>Pleosporomycetidae</taxon>
        <taxon>Pleosporales</taxon>
        <taxon>Pleosporineae</taxon>
        <taxon>Pleosporaceae</taxon>
        <taxon>Stemphylium</taxon>
    </lineage>
</organism>
<evidence type="ECO:0000256" key="1">
    <source>
        <dbReference type="SAM" id="SignalP"/>
    </source>
</evidence>
<dbReference type="AlphaFoldDB" id="A0A364N9L5"/>
<name>A0A364N9L5_STELY</name>
<dbReference type="Proteomes" id="UP000249619">
    <property type="component" value="Unassembled WGS sequence"/>
</dbReference>
<keyword evidence="3" id="KW-1185">Reference proteome</keyword>
<keyword evidence="2" id="KW-0378">Hydrolase</keyword>
<dbReference type="SUPFAM" id="SSF110296">
    <property type="entry name" value="Oligoxyloglucan reducing end-specific cellobiohydrolase"/>
    <property type="match status" value="1"/>
</dbReference>